<dbReference type="Gene3D" id="3.40.50.12230">
    <property type="match status" value="1"/>
</dbReference>
<evidence type="ECO:0000256" key="1">
    <source>
        <dbReference type="ARBA" id="ARBA00010699"/>
    </source>
</evidence>
<accession>A0A1F6P2J6</accession>
<dbReference type="GO" id="GO:0005829">
    <property type="term" value="C:cytosol"/>
    <property type="evidence" value="ECO:0007669"/>
    <property type="project" value="TreeGrafter"/>
</dbReference>
<reference evidence="8 9" key="1">
    <citation type="journal article" date="2016" name="Nat. Commun.">
        <title>Thousands of microbial genomes shed light on interconnected biogeochemical processes in an aquifer system.</title>
        <authorList>
            <person name="Anantharaman K."/>
            <person name="Brown C.T."/>
            <person name="Hug L.A."/>
            <person name="Sharon I."/>
            <person name="Castelle C.J."/>
            <person name="Probst A.J."/>
            <person name="Thomas B.C."/>
            <person name="Singh A."/>
            <person name="Wilkins M.J."/>
            <person name="Karaoz U."/>
            <person name="Brodie E.L."/>
            <person name="Williams K.H."/>
            <person name="Hubbard S.S."/>
            <person name="Banfield J.F."/>
        </authorList>
    </citation>
    <scope>NUCLEOTIDE SEQUENCE [LARGE SCALE GENOMIC DNA]</scope>
</reference>
<organism evidence="8 9">
    <name type="scientific">Candidatus Magasanikbacteria bacterium RIFOXYD2_FULL_36_9</name>
    <dbReference type="NCBI Taxonomy" id="1798707"/>
    <lineage>
        <taxon>Bacteria</taxon>
        <taxon>Candidatus Magasanikiibacteriota</taxon>
    </lineage>
</organism>
<dbReference type="SUPFAM" id="SSF53328">
    <property type="entry name" value="Formyltransferase"/>
    <property type="match status" value="1"/>
</dbReference>
<dbReference type="HAMAP" id="MF_00182">
    <property type="entry name" value="Formyl_trans"/>
    <property type="match status" value="1"/>
</dbReference>
<dbReference type="CDD" id="cd08646">
    <property type="entry name" value="FMT_core_Met-tRNA-FMT_N"/>
    <property type="match status" value="1"/>
</dbReference>
<dbReference type="InterPro" id="IPR041711">
    <property type="entry name" value="Met-tRNA-FMT_N"/>
</dbReference>
<comment type="caution">
    <text evidence="8">The sequence shown here is derived from an EMBL/GenBank/DDBJ whole genome shotgun (WGS) entry which is preliminary data.</text>
</comment>
<evidence type="ECO:0000259" key="7">
    <source>
        <dbReference type="Pfam" id="PF02911"/>
    </source>
</evidence>
<gene>
    <name evidence="5" type="primary">fmt</name>
    <name evidence="8" type="ORF">A2537_03535</name>
</gene>
<dbReference type="InterPro" id="IPR036477">
    <property type="entry name" value="Formyl_transf_N_sf"/>
</dbReference>
<evidence type="ECO:0000256" key="2">
    <source>
        <dbReference type="ARBA" id="ARBA00012261"/>
    </source>
</evidence>
<feature type="domain" description="Formyl transferase C-terminal" evidence="7">
    <location>
        <begin position="202"/>
        <end position="295"/>
    </location>
</feature>
<dbReference type="PANTHER" id="PTHR11138">
    <property type="entry name" value="METHIONYL-TRNA FORMYLTRANSFERASE"/>
    <property type="match status" value="1"/>
</dbReference>
<dbReference type="InterPro" id="IPR011034">
    <property type="entry name" value="Formyl_transferase-like_C_sf"/>
</dbReference>
<evidence type="ECO:0000256" key="4">
    <source>
        <dbReference type="ARBA" id="ARBA00022917"/>
    </source>
</evidence>
<dbReference type="Pfam" id="PF02911">
    <property type="entry name" value="Formyl_trans_C"/>
    <property type="match status" value="1"/>
</dbReference>
<comment type="similarity">
    <text evidence="1 5">Belongs to the Fmt family.</text>
</comment>
<dbReference type="SUPFAM" id="SSF50486">
    <property type="entry name" value="FMT C-terminal domain-like"/>
    <property type="match status" value="1"/>
</dbReference>
<sequence length="300" mass="33777">MISVVYFGTHYFSAHILESLINSGLFQIKLVITQPDRPVGRKKEIQPSPVKVIAQKYNLRIEQPETLKSYILPESADFNITCQYGLIIPKAVLETAKKASINVHTSLLPKYRGASPIQSVLINGEKETGVTIMLMDEKMDHGDILRQEKVAIDVNDTFEELDVKLLTIAPDLLIKTVLDFVDGKISPKVQEHDEATFCKEFTRDDGKIDWNKTATEIYNQYRGLTPWPGIWTILDDKRMKLLAIKPTDEIVPVGKIVAHNKKLLAGCKDDTAIEILKIQMEGKGPMSAEDFINGFKNLLN</sequence>
<dbReference type="PROSITE" id="PS00373">
    <property type="entry name" value="GART"/>
    <property type="match status" value="1"/>
</dbReference>
<dbReference type="CDD" id="cd08704">
    <property type="entry name" value="Met_tRNA_FMT_C"/>
    <property type="match status" value="1"/>
</dbReference>
<dbReference type="Pfam" id="PF00551">
    <property type="entry name" value="Formyl_trans_N"/>
    <property type="match status" value="1"/>
</dbReference>
<feature type="domain" description="Formyl transferase N-terminal" evidence="6">
    <location>
        <begin position="4"/>
        <end position="176"/>
    </location>
</feature>
<dbReference type="InterPro" id="IPR044135">
    <property type="entry name" value="Met-tRNA-FMT_C"/>
</dbReference>
<evidence type="ECO:0000259" key="6">
    <source>
        <dbReference type="Pfam" id="PF00551"/>
    </source>
</evidence>
<protein>
    <recommendedName>
        <fullName evidence="2 5">Methionyl-tRNA formyltransferase</fullName>
        <ecNumber evidence="2 5">2.1.2.9</ecNumber>
    </recommendedName>
</protein>
<dbReference type="EC" id="2.1.2.9" evidence="2 5"/>
<dbReference type="InterPro" id="IPR005793">
    <property type="entry name" value="Formyl_trans_C"/>
</dbReference>
<dbReference type="AlphaFoldDB" id="A0A1F6P2J6"/>
<dbReference type="NCBIfam" id="TIGR00460">
    <property type="entry name" value="fmt"/>
    <property type="match status" value="1"/>
</dbReference>
<evidence type="ECO:0000313" key="8">
    <source>
        <dbReference type="EMBL" id="OGH90193.1"/>
    </source>
</evidence>
<evidence type="ECO:0000256" key="3">
    <source>
        <dbReference type="ARBA" id="ARBA00022679"/>
    </source>
</evidence>
<name>A0A1F6P2J6_9BACT</name>
<comment type="catalytic activity">
    <reaction evidence="5">
        <text>L-methionyl-tRNA(fMet) + (6R)-10-formyltetrahydrofolate = N-formyl-L-methionyl-tRNA(fMet) + (6S)-5,6,7,8-tetrahydrofolate + H(+)</text>
        <dbReference type="Rhea" id="RHEA:24380"/>
        <dbReference type="Rhea" id="RHEA-COMP:9952"/>
        <dbReference type="Rhea" id="RHEA-COMP:9953"/>
        <dbReference type="ChEBI" id="CHEBI:15378"/>
        <dbReference type="ChEBI" id="CHEBI:57453"/>
        <dbReference type="ChEBI" id="CHEBI:78530"/>
        <dbReference type="ChEBI" id="CHEBI:78844"/>
        <dbReference type="ChEBI" id="CHEBI:195366"/>
        <dbReference type="EC" id="2.1.2.9"/>
    </reaction>
</comment>
<comment type="function">
    <text evidence="5">Attaches a formyl group to the free amino group of methionyl-tRNA(fMet). The formyl group appears to play a dual role in the initiator identity of N-formylmethionyl-tRNA by promoting its recognition by IF2 and preventing the misappropriation of this tRNA by the elongation apparatus.</text>
</comment>
<keyword evidence="4 5" id="KW-0648">Protein biosynthesis</keyword>
<dbReference type="PANTHER" id="PTHR11138:SF5">
    <property type="entry name" value="METHIONYL-TRNA FORMYLTRANSFERASE, MITOCHONDRIAL"/>
    <property type="match status" value="1"/>
</dbReference>
<dbReference type="GO" id="GO:0004479">
    <property type="term" value="F:methionyl-tRNA formyltransferase activity"/>
    <property type="evidence" value="ECO:0007669"/>
    <property type="project" value="UniProtKB-UniRule"/>
</dbReference>
<dbReference type="Proteomes" id="UP000178490">
    <property type="component" value="Unassembled WGS sequence"/>
</dbReference>
<dbReference type="InterPro" id="IPR001555">
    <property type="entry name" value="GART_AS"/>
</dbReference>
<evidence type="ECO:0000256" key="5">
    <source>
        <dbReference type="HAMAP-Rule" id="MF_00182"/>
    </source>
</evidence>
<keyword evidence="3 5" id="KW-0808">Transferase</keyword>
<dbReference type="InterPro" id="IPR005794">
    <property type="entry name" value="Fmt"/>
</dbReference>
<dbReference type="InterPro" id="IPR002376">
    <property type="entry name" value="Formyl_transf_N"/>
</dbReference>
<dbReference type="EMBL" id="MFRC01000004">
    <property type="protein sequence ID" value="OGH90193.1"/>
    <property type="molecule type" value="Genomic_DNA"/>
</dbReference>
<feature type="binding site" evidence="5">
    <location>
        <begin position="106"/>
        <end position="109"/>
    </location>
    <ligand>
        <name>(6S)-5,6,7,8-tetrahydrofolate</name>
        <dbReference type="ChEBI" id="CHEBI:57453"/>
    </ligand>
</feature>
<evidence type="ECO:0000313" key="9">
    <source>
        <dbReference type="Proteomes" id="UP000178490"/>
    </source>
</evidence>
<proteinExistence type="inferred from homology"/>